<dbReference type="InterPro" id="IPR039528">
    <property type="entry name" value="DPM1-like"/>
</dbReference>
<keyword evidence="3" id="KW-0808">Transferase</keyword>
<evidence type="ECO:0000256" key="4">
    <source>
        <dbReference type="SAM" id="Phobius"/>
    </source>
</evidence>
<dbReference type="EMBL" id="CAFBQW010000247">
    <property type="protein sequence ID" value="CAB5068924.1"/>
    <property type="molecule type" value="Genomic_DNA"/>
</dbReference>
<dbReference type="SUPFAM" id="SSF53448">
    <property type="entry name" value="Nucleotide-diphospho-sugar transferases"/>
    <property type="match status" value="1"/>
</dbReference>
<dbReference type="EMBL" id="CAFBOG010000349">
    <property type="protein sequence ID" value="CAB5003034.1"/>
    <property type="molecule type" value="Genomic_DNA"/>
</dbReference>
<dbReference type="AlphaFoldDB" id="A0A6J7UR64"/>
<proteinExistence type="inferred from homology"/>
<dbReference type="PANTHER" id="PTHR43398">
    <property type="entry name" value="DOLICHOL-PHOSPHATE MANNOSYLTRANSFERASE SUBUNIT 1"/>
    <property type="match status" value="1"/>
</dbReference>
<feature type="transmembrane region" description="Helical" evidence="4">
    <location>
        <begin position="255"/>
        <end position="275"/>
    </location>
</feature>
<organism evidence="7">
    <name type="scientific">freshwater metagenome</name>
    <dbReference type="NCBI Taxonomy" id="449393"/>
    <lineage>
        <taxon>unclassified sequences</taxon>
        <taxon>metagenomes</taxon>
        <taxon>ecological metagenomes</taxon>
    </lineage>
</organism>
<dbReference type="InterPro" id="IPR029044">
    <property type="entry name" value="Nucleotide-diphossugar_trans"/>
</dbReference>
<dbReference type="Gene3D" id="3.90.550.10">
    <property type="entry name" value="Spore Coat Polysaccharide Biosynthesis Protein SpsA, Chain A"/>
    <property type="match status" value="1"/>
</dbReference>
<feature type="transmembrane region" description="Helical" evidence="4">
    <location>
        <begin position="326"/>
        <end position="351"/>
    </location>
</feature>
<evidence type="ECO:0000256" key="1">
    <source>
        <dbReference type="ARBA" id="ARBA00006739"/>
    </source>
</evidence>
<protein>
    <submittedName>
        <fullName evidence="7">Unannotated protein</fullName>
    </submittedName>
</protein>
<feature type="transmembrane region" description="Helical" evidence="4">
    <location>
        <begin position="295"/>
        <end position="314"/>
    </location>
</feature>
<comment type="similarity">
    <text evidence="1">Belongs to the glycosyltransferase 2 family.</text>
</comment>
<name>A0A6J7UR64_9ZZZZ</name>
<gene>
    <name evidence="6" type="ORF">UFOPK3914_02266</name>
    <name evidence="7" type="ORF">UFOPK4354_01717</name>
</gene>
<reference evidence="7" key="1">
    <citation type="submission" date="2020-05" db="EMBL/GenBank/DDBJ databases">
        <authorList>
            <person name="Chiriac C."/>
            <person name="Salcher M."/>
            <person name="Ghai R."/>
            <person name="Kavagutti S V."/>
        </authorList>
    </citation>
    <scope>NUCLEOTIDE SEQUENCE</scope>
</reference>
<dbReference type="GO" id="GO:0006506">
    <property type="term" value="P:GPI anchor biosynthetic process"/>
    <property type="evidence" value="ECO:0007669"/>
    <property type="project" value="TreeGrafter"/>
</dbReference>
<dbReference type="InterPro" id="IPR001173">
    <property type="entry name" value="Glyco_trans_2-like"/>
</dbReference>
<keyword evidence="4" id="KW-1133">Transmembrane helix</keyword>
<dbReference type="Pfam" id="PF00535">
    <property type="entry name" value="Glycos_transf_2"/>
    <property type="match status" value="1"/>
</dbReference>
<dbReference type="GO" id="GO:0006488">
    <property type="term" value="P:dolichol-linked oligosaccharide biosynthetic process"/>
    <property type="evidence" value="ECO:0007669"/>
    <property type="project" value="TreeGrafter"/>
</dbReference>
<dbReference type="PANTHER" id="PTHR43398:SF1">
    <property type="entry name" value="DOLICHOL-PHOSPHATE MANNOSYLTRANSFERASE SUBUNIT 1"/>
    <property type="match status" value="1"/>
</dbReference>
<evidence type="ECO:0000256" key="2">
    <source>
        <dbReference type="ARBA" id="ARBA00022676"/>
    </source>
</evidence>
<evidence type="ECO:0000256" key="3">
    <source>
        <dbReference type="ARBA" id="ARBA00022679"/>
    </source>
</evidence>
<evidence type="ECO:0000259" key="5">
    <source>
        <dbReference type="Pfam" id="PF00535"/>
    </source>
</evidence>
<feature type="domain" description="Glycosyltransferase 2-like" evidence="5">
    <location>
        <begin position="23"/>
        <end position="188"/>
    </location>
</feature>
<evidence type="ECO:0000313" key="6">
    <source>
        <dbReference type="EMBL" id="CAB5003034.1"/>
    </source>
</evidence>
<keyword evidence="4" id="KW-0812">Transmembrane</keyword>
<keyword evidence="4" id="KW-0472">Membrane</keyword>
<dbReference type="GO" id="GO:0004582">
    <property type="term" value="F:dolichyl-phosphate beta-D-mannosyltransferase activity"/>
    <property type="evidence" value="ECO:0007669"/>
    <property type="project" value="InterPro"/>
</dbReference>
<keyword evidence="2" id="KW-0328">Glycosyltransferase</keyword>
<dbReference type="GO" id="GO:0035269">
    <property type="term" value="P:protein O-linked glycosylation via mannose"/>
    <property type="evidence" value="ECO:0007669"/>
    <property type="project" value="TreeGrafter"/>
</dbReference>
<evidence type="ECO:0000313" key="7">
    <source>
        <dbReference type="EMBL" id="CAB5068924.1"/>
    </source>
</evidence>
<accession>A0A6J7UR64</accession>
<dbReference type="GO" id="GO:0016020">
    <property type="term" value="C:membrane"/>
    <property type="evidence" value="ECO:0007669"/>
    <property type="project" value="GOC"/>
</dbReference>
<sequence>MAMSAPPEPSAPPVASEPQPLVSIVTPTYNEAENLPILIERLHAALGVLPHEIIIADDNSPDGTWQVGETLATQDPTLRVMRRFHDPGLSASVLDGLSTARGEVLVVIDADLQHDTGVLPEMLSHVLSKRVDVCVGSRSTAGGGYGDWSLSRRFVSWVATMIAKLLLRVSVSDPMSGYFVVSREAYEQTAPSINPRGFKILLEFIGRNHQLRVDEVGYEFSNRIHGETKLNRSVIRSYLLGVAELRVGRQINPTFLLYAMVGLVGLAVNSVLFTLAEAVGFPEITTGLNAAIDPVATSFLFSVQVTILLLFAMNNEFTFWEQRYRGWALIPAFALYEVMSLVGFCVHVAVFTSLQNIGFLLNLLGTSASRVVQNLIGASIALILNWFLNTTYLWRRKQR</sequence>
<feature type="transmembrane region" description="Helical" evidence="4">
    <location>
        <begin position="371"/>
        <end position="394"/>
    </location>
</feature>
<dbReference type="CDD" id="cd06442">
    <property type="entry name" value="DPM1_like"/>
    <property type="match status" value="1"/>
</dbReference>